<keyword evidence="4" id="KW-1185">Reference proteome</keyword>
<accession>A0A927PN65</accession>
<feature type="compositionally biased region" description="Pro residues" evidence="1">
    <location>
        <begin position="263"/>
        <end position="272"/>
    </location>
</feature>
<evidence type="ECO:0000313" key="4">
    <source>
        <dbReference type="Proteomes" id="UP000642993"/>
    </source>
</evidence>
<name>A0A927PN65_9ACTN</name>
<keyword evidence="2" id="KW-0472">Membrane</keyword>
<feature type="region of interest" description="Disordered" evidence="1">
    <location>
        <begin position="249"/>
        <end position="272"/>
    </location>
</feature>
<reference evidence="3" key="1">
    <citation type="submission" date="2020-09" db="EMBL/GenBank/DDBJ databases">
        <title>Hoyosella lacisalsi sp. nov., a halotolerant actinobacterium isolated from soil of Lake Gudzhirganskoe.</title>
        <authorList>
            <person name="Yang Q."/>
            <person name="Guo P.Y."/>
            <person name="Liu S.W."/>
            <person name="Li F.N."/>
            <person name="Sun C.H."/>
        </authorList>
    </citation>
    <scope>NUCLEOTIDE SEQUENCE</scope>
    <source>
        <strain evidence="3">G463</strain>
    </source>
</reference>
<protein>
    <recommendedName>
        <fullName evidence="5">DUF4232 domain-containing protein</fullName>
    </recommendedName>
</protein>
<gene>
    <name evidence="3" type="ORF">HT102_12510</name>
</gene>
<sequence>MHDPRYPSPRRPRPLPHPPEVYRRRRLVAAAVVLLLVLALIVGIILGIVALLRGGDEPVPTASGSSASEQEDSGEQDGERDDASDGDDAGNEEVVEETTSEDLDAASDDLDDEPKVAEGPCKDESITVRATIDRSEYLVGDQPRFGIVVTNIGDSTCARDLGPAVQQVTVRAVEGDRRTWVNTDCAPVTGRDVWTLAPGDQVAFAITWSGTSSAPGCSGSRNPVAPGEYRVLAQVGEVESEPVQFAVIDPSVPEPEPEAALPSPLPPPPPAG</sequence>
<keyword evidence="2" id="KW-0812">Transmembrane</keyword>
<feature type="region of interest" description="Disordered" evidence="1">
    <location>
        <begin position="57"/>
        <end position="122"/>
    </location>
</feature>
<evidence type="ECO:0000313" key="3">
    <source>
        <dbReference type="EMBL" id="MBD8507306.1"/>
    </source>
</evidence>
<comment type="caution">
    <text evidence="3">The sequence shown here is derived from an EMBL/GenBank/DDBJ whole genome shotgun (WGS) entry which is preliminary data.</text>
</comment>
<proteinExistence type="predicted"/>
<feature type="compositionally biased region" description="Basic and acidic residues" evidence="1">
    <location>
        <begin position="113"/>
        <end position="122"/>
    </location>
</feature>
<feature type="transmembrane region" description="Helical" evidence="2">
    <location>
        <begin position="27"/>
        <end position="52"/>
    </location>
</feature>
<dbReference type="AlphaFoldDB" id="A0A927PN65"/>
<evidence type="ECO:0000256" key="1">
    <source>
        <dbReference type="SAM" id="MobiDB-lite"/>
    </source>
</evidence>
<keyword evidence="2" id="KW-1133">Transmembrane helix</keyword>
<organism evidence="3 4">
    <name type="scientific">Lolliginicoccus lacisalsi</name>
    <dbReference type="NCBI Taxonomy" id="2742202"/>
    <lineage>
        <taxon>Bacteria</taxon>
        <taxon>Bacillati</taxon>
        <taxon>Actinomycetota</taxon>
        <taxon>Actinomycetes</taxon>
        <taxon>Mycobacteriales</taxon>
        <taxon>Hoyosellaceae</taxon>
        <taxon>Lolliginicoccus</taxon>
    </lineage>
</organism>
<dbReference type="RefSeq" id="WP_192039744.1">
    <property type="nucleotide sequence ID" value="NZ_JACYWE010000007.1"/>
</dbReference>
<dbReference type="EMBL" id="JACYWE010000007">
    <property type="protein sequence ID" value="MBD8507306.1"/>
    <property type="molecule type" value="Genomic_DNA"/>
</dbReference>
<feature type="compositionally biased region" description="Acidic residues" evidence="1">
    <location>
        <begin position="69"/>
        <end position="112"/>
    </location>
</feature>
<evidence type="ECO:0008006" key="5">
    <source>
        <dbReference type="Google" id="ProtNLM"/>
    </source>
</evidence>
<dbReference type="Proteomes" id="UP000642993">
    <property type="component" value="Unassembled WGS sequence"/>
</dbReference>
<evidence type="ECO:0000256" key="2">
    <source>
        <dbReference type="SAM" id="Phobius"/>
    </source>
</evidence>